<dbReference type="EC" id="6.1.1.20" evidence="4"/>
<dbReference type="PROSITE" id="PS51447">
    <property type="entry name" value="FDX_ACB"/>
    <property type="match status" value="1"/>
</dbReference>
<comment type="subunit">
    <text evidence="3">Monomer.</text>
</comment>
<comment type="subcellular location">
    <subcellularLocation>
        <location evidence="1">Mitochondrion matrix</location>
    </subcellularLocation>
</comment>
<reference evidence="19" key="1">
    <citation type="journal article" date="2019" name="bioRxiv">
        <title>The Genome of the Zebra Mussel, Dreissena polymorpha: A Resource for Invasive Species Research.</title>
        <authorList>
            <person name="McCartney M.A."/>
            <person name="Auch B."/>
            <person name="Kono T."/>
            <person name="Mallez S."/>
            <person name="Zhang Y."/>
            <person name="Obille A."/>
            <person name="Becker A."/>
            <person name="Abrahante J.E."/>
            <person name="Garbe J."/>
            <person name="Badalamenti J.P."/>
            <person name="Herman A."/>
            <person name="Mangelson H."/>
            <person name="Liachko I."/>
            <person name="Sullivan S."/>
            <person name="Sone E.D."/>
            <person name="Koren S."/>
            <person name="Silverstein K.A.T."/>
            <person name="Beckman K.B."/>
            <person name="Gohl D.M."/>
        </authorList>
    </citation>
    <scope>NUCLEOTIDE SEQUENCE</scope>
    <source>
        <strain evidence="19">Duluth1</strain>
        <tissue evidence="19">Whole animal</tissue>
    </source>
</reference>
<comment type="catalytic activity">
    <reaction evidence="14">
        <text>tRNA(Phe) + L-phenylalanine + ATP = L-phenylalanyl-tRNA(Phe) + AMP + diphosphate + H(+)</text>
        <dbReference type="Rhea" id="RHEA:19413"/>
        <dbReference type="Rhea" id="RHEA-COMP:9668"/>
        <dbReference type="Rhea" id="RHEA-COMP:9699"/>
        <dbReference type="ChEBI" id="CHEBI:15378"/>
        <dbReference type="ChEBI" id="CHEBI:30616"/>
        <dbReference type="ChEBI" id="CHEBI:33019"/>
        <dbReference type="ChEBI" id="CHEBI:58095"/>
        <dbReference type="ChEBI" id="CHEBI:78442"/>
        <dbReference type="ChEBI" id="CHEBI:78531"/>
        <dbReference type="ChEBI" id="CHEBI:456215"/>
        <dbReference type="EC" id="6.1.1.20"/>
    </reaction>
</comment>
<dbReference type="SMART" id="SM00896">
    <property type="entry name" value="FDX-ACB"/>
    <property type="match status" value="1"/>
</dbReference>
<dbReference type="Gene3D" id="3.30.930.10">
    <property type="entry name" value="Bira Bifunctional Protein, Domain 2"/>
    <property type="match status" value="1"/>
</dbReference>
<gene>
    <name evidence="19" type="ORF">DPMN_170017</name>
</gene>
<evidence type="ECO:0000256" key="6">
    <source>
        <dbReference type="ARBA" id="ARBA00022741"/>
    </source>
</evidence>
<proteinExistence type="inferred from homology"/>
<dbReference type="PROSITE" id="PS50862">
    <property type="entry name" value="AA_TRNA_LIGASE_II"/>
    <property type="match status" value="1"/>
</dbReference>
<evidence type="ECO:0000256" key="13">
    <source>
        <dbReference type="ARBA" id="ARBA00031194"/>
    </source>
</evidence>
<evidence type="ECO:0000256" key="4">
    <source>
        <dbReference type="ARBA" id="ARBA00012814"/>
    </source>
</evidence>
<dbReference type="InterPro" id="IPR006195">
    <property type="entry name" value="aa-tRNA-synth_II"/>
</dbReference>
<dbReference type="GO" id="GO:0000049">
    <property type="term" value="F:tRNA binding"/>
    <property type="evidence" value="ECO:0007669"/>
    <property type="project" value="InterPro"/>
</dbReference>
<evidence type="ECO:0000259" key="17">
    <source>
        <dbReference type="PROSITE" id="PS50862"/>
    </source>
</evidence>
<evidence type="ECO:0000256" key="1">
    <source>
        <dbReference type="ARBA" id="ARBA00004305"/>
    </source>
</evidence>
<evidence type="ECO:0000256" key="5">
    <source>
        <dbReference type="ARBA" id="ARBA00022598"/>
    </source>
</evidence>
<feature type="domain" description="Aminoacyl-transfer RNA synthetases class-II family profile" evidence="17">
    <location>
        <begin position="70"/>
        <end position="329"/>
    </location>
</feature>
<evidence type="ECO:0000259" key="18">
    <source>
        <dbReference type="PROSITE" id="PS51447"/>
    </source>
</evidence>
<dbReference type="InterPro" id="IPR005121">
    <property type="entry name" value="Fdx_antiC-bd"/>
</dbReference>
<evidence type="ECO:0000313" key="20">
    <source>
        <dbReference type="Proteomes" id="UP000828390"/>
    </source>
</evidence>
<dbReference type="EMBL" id="JAIWYP010000009">
    <property type="protein sequence ID" value="KAH3768801.1"/>
    <property type="molecule type" value="Genomic_DNA"/>
</dbReference>
<keyword evidence="8" id="KW-0648">Protein biosynthesis</keyword>
<evidence type="ECO:0000256" key="16">
    <source>
        <dbReference type="ARBA" id="ARBA00073229"/>
    </source>
</evidence>
<dbReference type="GO" id="GO:0006432">
    <property type="term" value="P:phenylalanyl-tRNA aminoacylation"/>
    <property type="evidence" value="ECO:0007669"/>
    <property type="project" value="TreeGrafter"/>
</dbReference>
<sequence>MFIKRFLLTQYGLRCYLCQHRSKSTVGHQKTTTVLGQSYEVDPWTNVSPAILEKIGMNLHSQKYHPICLIRQRIQDFFYKRFTKRGNPIFSVFDNESPVVSLKQNFDNLLVPENHPSRNQADSYYLNSAYMLRAHCTAHQQDFIRAGLNSFLIVGDVYRRDTVDSSHYPVFHQLDGVRLFDKHDLFEERVSQPDALQLFDDTKHSALNQAGHAIEATLAVQHDLKSTLEDMATILFGKDIETQWVDAYFPFTHPSWELEIKYQDKWLEVLGCGVIQQQILNKSGAGSKVGWAFGMGLERLAMKLYDIPDIRLFWSKDQRFLDQFRVDDPHSNIQFKPFSIHPPCDIDLSFWIPEMFQENDFYDLVRSLGGNIVEKVELIDVYTYTKLKRTSHCYRITYRHPDRVMEKVEADAITKKIAAEASTKLNVKLR</sequence>
<feature type="domain" description="FDX-ACB" evidence="18">
    <location>
        <begin position="339"/>
        <end position="430"/>
    </location>
</feature>
<reference evidence="19" key="2">
    <citation type="submission" date="2020-11" db="EMBL/GenBank/DDBJ databases">
        <authorList>
            <person name="McCartney M.A."/>
            <person name="Auch B."/>
            <person name="Kono T."/>
            <person name="Mallez S."/>
            <person name="Becker A."/>
            <person name="Gohl D.M."/>
            <person name="Silverstein K.A.T."/>
            <person name="Koren S."/>
            <person name="Bechman K.B."/>
            <person name="Herman A."/>
            <person name="Abrahante J.E."/>
            <person name="Garbe J."/>
        </authorList>
    </citation>
    <scope>NUCLEOTIDE SEQUENCE</scope>
    <source>
        <strain evidence="19">Duluth1</strain>
        <tissue evidence="19">Whole animal</tissue>
    </source>
</reference>
<dbReference type="AlphaFoldDB" id="A0A9D4IB62"/>
<dbReference type="FunFam" id="3.30.70.380:FF:000002">
    <property type="entry name" value="phenylalanine--tRNA ligase, mitochondrial"/>
    <property type="match status" value="1"/>
</dbReference>
<comment type="similarity">
    <text evidence="2">Belongs to the class-II aminoacyl-tRNA synthetase family.</text>
</comment>
<evidence type="ECO:0000256" key="11">
    <source>
        <dbReference type="ARBA" id="ARBA00023128"/>
    </source>
</evidence>
<dbReference type="GO" id="GO:0005524">
    <property type="term" value="F:ATP binding"/>
    <property type="evidence" value="ECO:0007669"/>
    <property type="project" value="UniProtKB-KW"/>
</dbReference>
<keyword evidence="12" id="KW-0030">Aminoacyl-tRNA synthetase</keyword>
<keyword evidence="11" id="KW-0496">Mitochondrion</keyword>
<dbReference type="InterPro" id="IPR002319">
    <property type="entry name" value="Phenylalanyl-tRNA_Synthase"/>
</dbReference>
<dbReference type="PANTHER" id="PTHR11538:SF41">
    <property type="entry name" value="PHENYLALANINE--TRNA LIGASE, MITOCHONDRIAL"/>
    <property type="match status" value="1"/>
</dbReference>
<keyword evidence="20" id="KW-1185">Reference proteome</keyword>
<evidence type="ECO:0000256" key="7">
    <source>
        <dbReference type="ARBA" id="ARBA00022840"/>
    </source>
</evidence>
<evidence type="ECO:0000256" key="2">
    <source>
        <dbReference type="ARBA" id="ARBA00008226"/>
    </source>
</evidence>
<dbReference type="Proteomes" id="UP000828390">
    <property type="component" value="Unassembled WGS sequence"/>
</dbReference>
<evidence type="ECO:0000256" key="15">
    <source>
        <dbReference type="ARBA" id="ARBA00060211"/>
    </source>
</evidence>
<dbReference type="CDD" id="cd00496">
    <property type="entry name" value="PheRS_alpha_core"/>
    <property type="match status" value="1"/>
</dbReference>
<dbReference type="GO" id="GO:0004826">
    <property type="term" value="F:phenylalanine-tRNA ligase activity"/>
    <property type="evidence" value="ECO:0007669"/>
    <property type="project" value="UniProtKB-EC"/>
</dbReference>
<comment type="function">
    <text evidence="15">Is responsible for the charging of tRNA(Phe) with phenylalanine in mitochondrial translation. To a lesser extent, also catalyzes direct attachment of m-Tyr (an oxidized version of Phe) to tRNA(Phe), thereby opening the way for delivery of the misacylated tRNA to the ribosome and incorporation of ROS-damaged amino acid into proteins.</text>
</comment>
<dbReference type="Gene3D" id="3.30.70.380">
    <property type="entry name" value="Ferrodoxin-fold anticodon-binding domain"/>
    <property type="match status" value="1"/>
</dbReference>
<keyword evidence="9" id="KW-0809">Transit peptide</keyword>
<keyword evidence="10" id="KW-0007">Acetylation</keyword>
<accession>A0A9D4IB62</accession>
<dbReference type="SUPFAM" id="SSF55681">
    <property type="entry name" value="Class II aaRS and biotin synthetases"/>
    <property type="match status" value="1"/>
</dbReference>
<organism evidence="19 20">
    <name type="scientific">Dreissena polymorpha</name>
    <name type="common">Zebra mussel</name>
    <name type="synonym">Mytilus polymorpha</name>
    <dbReference type="NCBI Taxonomy" id="45954"/>
    <lineage>
        <taxon>Eukaryota</taxon>
        <taxon>Metazoa</taxon>
        <taxon>Spiralia</taxon>
        <taxon>Lophotrochozoa</taxon>
        <taxon>Mollusca</taxon>
        <taxon>Bivalvia</taxon>
        <taxon>Autobranchia</taxon>
        <taxon>Heteroconchia</taxon>
        <taxon>Euheterodonta</taxon>
        <taxon>Imparidentia</taxon>
        <taxon>Neoheterodontei</taxon>
        <taxon>Myida</taxon>
        <taxon>Dreissenoidea</taxon>
        <taxon>Dreissenidae</taxon>
        <taxon>Dreissena</taxon>
    </lineage>
</organism>
<evidence type="ECO:0000256" key="10">
    <source>
        <dbReference type="ARBA" id="ARBA00022990"/>
    </source>
</evidence>
<evidence type="ECO:0000256" key="9">
    <source>
        <dbReference type="ARBA" id="ARBA00022946"/>
    </source>
</evidence>
<dbReference type="Pfam" id="PF01409">
    <property type="entry name" value="tRNA-synt_2d"/>
    <property type="match status" value="2"/>
</dbReference>
<evidence type="ECO:0000256" key="3">
    <source>
        <dbReference type="ARBA" id="ARBA00011245"/>
    </source>
</evidence>
<dbReference type="InterPro" id="IPR045864">
    <property type="entry name" value="aa-tRNA-synth_II/BPL/LPL"/>
</dbReference>
<evidence type="ECO:0000256" key="12">
    <source>
        <dbReference type="ARBA" id="ARBA00023146"/>
    </source>
</evidence>
<dbReference type="InterPro" id="IPR036690">
    <property type="entry name" value="Fdx_antiC-bd_sf"/>
</dbReference>
<protein>
    <recommendedName>
        <fullName evidence="16">Phenylalanine--tRNA ligase, mitochondrial</fullName>
        <ecNumber evidence="4">6.1.1.20</ecNumber>
    </recommendedName>
    <alternativeName>
        <fullName evidence="13">Phenylalanyl-tRNA synthetase</fullName>
    </alternativeName>
</protein>
<dbReference type="SUPFAM" id="SSF54991">
    <property type="entry name" value="Anticodon-binding domain of PheRS"/>
    <property type="match status" value="1"/>
</dbReference>
<keyword evidence="5" id="KW-0436">Ligase</keyword>
<evidence type="ECO:0000313" key="19">
    <source>
        <dbReference type="EMBL" id="KAH3768801.1"/>
    </source>
</evidence>
<keyword evidence="6" id="KW-0547">Nucleotide-binding</keyword>
<dbReference type="PANTHER" id="PTHR11538">
    <property type="entry name" value="PHENYLALANYL-TRNA SYNTHETASE"/>
    <property type="match status" value="1"/>
</dbReference>
<dbReference type="GO" id="GO:0005759">
    <property type="term" value="C:mitochondrial matrix"/>
    <property type="evidence" value="ECO:0007669"/>
    <property type="project" value="UniProtKB-SubCell"/>
</dbReference>
<dbReference type="FunFam" id="3.30.930.10:FF:000041">
    <property type="entry name" value="Phenylalanyl-tRNA synthetase 2, mitochondrial"/>
    <property type="match status" value="1"/>
</dbReference>
<evidence type="ECO:0000256" key="8">
    <source>
        <dbReference type="ARBA" id="ARBA00022917"/>
    </source>
</evidence>
<dbReference type="Pfam" id="PF03147">
    <property type="entry name" value="FDX-ACB"/>
    <property type="match status" value="1"/>
</dbReference>
<comment type="caution">
    <text evidence="19">The sequence shown here is derived from an EMBL/GenBank/DDBJ whole genome shotgun (WGS) entry which is preliminary data.</text>
</comment>
<evidence type="ECO:0000256" key="14">
    <source>
        <dbReference type="ARBA" id="ARBA00049255"/>
    </source>
</evidence>
<name>A0A9D4IB62_DREPO</name>
<dbReference type="OrthoDB" id="4457at2759"/>
<keyword evidence="7" id="KW-0067">ATP-binding</keyword>